<dbReference type="AlphaFoldDB" id="A0AAD8HCR5"/>
<comment type="caution">
    <text evidence="2">The sequence shown here is derived from an EMBL/GenBank/DDBJ whole genome shotgun (WGS) entry which is preliminary data.</text>
</comment>
<dbReference type="EMBL" id="JAUIZM010000009">
    <property type="protein sequence ID" value="KAK1365135.1"/>
    <property type="molecule type" value="Genomic_DNA"/>
</dbReference>
<protein>
    <recommendedName>
        <fullName evidence="1">DUF6598 domain-containing protein</fullName>
    </recommendedName>
</protein>
<dbReference type="Pfam" id="PF20241">
    <property type="entry name" value="DUF6598"/>
    <property type="match status" value="1"/>
</dbReference>
<feature type="domain" description="DUF6598" evidence="1">
    <location>
        <begin position="37"/>
        <end position="128"/>
    </location>
</feature>
<keyword evidence="3" id="KW-1185">Reference proteome</keyword>
<gene>
    <name evidence="2" type="ORF">POM88_040696</name>
</gene>
<reference evidence="2" key="1">
    <citation type="submission" date="2023-02" db="EMBL/GenBank/DDBJ databases">
        <title>Genome of toxic invasive species Heracleum sosnowskyi carries increased number of genes despite the absence of recent whole-genome duplications.</title>
        <authorList>
            <person name="Schelkunov M."/>
            <person name="Shtratnikova V."/>
            <person name="Makarenko M."/>
            <person name="Klepikova A."/>
            <person name="Omelchenko D."/>
            <person name="Novikova G."/>
            <person name="Obukhova E."/>
            <person name="Bogdanov V."/>
            <person name="Penin A."/>
            <person name="Logacheva M."/>
        </authorList>
    </citation>
    <scope>NUCLEOTIDE SEQUENCE</scope>
    <source>
        <strain evidence="2">Hsosn_3</strain>
        <tissue evidence="2">Leaf</tissue>
    </source>
</reference>
<evidence type="ECO:0000313" key="2">
    <source>
        <dbReference type="EMBL" id="KAK1365135.1"/>
    </source>
</evidence>
<evidence type="ECO:0000313" key="3">
    <source>
        <dbReference type="Proteomes" id="UP001237642"/>
    </source>
</evidence>
<accession>A0AAD8HCR5</accession>
<organism evidence="2 3">
    <name type="scientific">Heracleum sosnowskyi</name>
    <dbReference type="NCBI Taxonomy" id="360622"/>
    <lineage>
        <taxon>Eukaryota</taxon>
        <taxon>Viridiplantae</taxon>
        <taxon>Streptophyta</taxon>
        <taxon>Embryophyta</taxon>
        <taxon>Tracheophyta</taxon>
        <taxon>Spermatophyta</taxon>
        <taxon>Magnoliopsida</taxon>
        <taxon>eudicotyledons</taxon>
        <taxon>Gunneridae</taxon>
        <taxon>Pentapetalae</taxon>
        <taxon>asterids</taxon>
        <taxon>campanulids</taxon>
        <taxon>Apiales</taxon>
        <taxon>Apiaceae</taxon>
        <taxon>Apioideae</taxon>
        <taxon>apioid superclade</taxon>
        <taxon>Tordylieae</taxon>
        <taxon>Tordyliinae</taxon>
        <taxon>Heracleum</taxon>
    </lineage>
</organism>
<reference evidence="2" key="2">
    <citation type="submission" date="2023-05" db="EMBL/GenBank/DDBJ databases">
        <authorList>
            <person name="Schelkunov M.I."/>
        </authorList>
    </citation>
    <scope>NUCLEOTIDE SEQUENCE</scope>
    <source>
        <strain evidence="2">Hsosn_3</strain>
        <tissue evidence="2">Leaf</tissue>
    </source>
</reference>
<sequence>MRKIIKLTGCSKLYTSIVIWSLITYDNAIHLIHQSRTSDHVKVYGDIIASYDKLSYSTSYDKQFFRRVLFTRKEANSLKLEDNLVLSRSVVAVPSTSSLLAEVNLSFQNEEDTHSVVKIVKFQIGESYMVPITYDMVDIRIDVDWKGLPYD</sequence>
<proteinExistence type="predicted"/>
<dbReference type="InterPro" id="IPR046533">
    <property type="entry name" value="DUF6598"/>
</dbReference>
<evidence type="ECO:0000259" key="1">
    <source>
        <dbReference type="Pfam" id="PF20241"/>
    </source>
</evidence>
<dbReference type="Proteomes" id="UP001237642">
    <property type="component" value="Unassembled WGS sequence"/>
</dbReference>
<name>A0AAD8HCR5_9APIA</name>